<dbReference type="GO" id="GO:0043014">
    <property type="term" value="F:alpha-tubulin binding"/>
    <property type="evidence" value="ECO:0007669"/>
    <property type="project" value="TreeGrafter"/>
</dbReference>
<dbReference type="PROSITE" id="PS51450">
    <property type="entry name" value="LRR"/>
    <property type="match status" value="7"/>
</dbReference>
<protein>
    <recommendedName>
        <fullName evidence="4">Disease resistance R13L4/SHOC-2-like LRR domain-containing protein</fullName>
    </recommendedName>
</protein>
<dbReference type="GO" id="GO:0045504">
    <property type="term" value="F:dynein heavy chain binding"/>
    <property type="evidence" value="ECO:0007669"/>
    <property type="project" value="TreeGrafter"/>
</dbReference>
<evidence type="ECO:0000256" key="3">
    <source>
        <dbReference type="SAM" id="MobiDB-lite"/>
    </source>
</evidence>
<evidence type="ECO:0000313" key="6">
    <source>
        <dbReference type="Proteomes" id="UP001374579"/>
    </source>
</evidence>
<dbReference type="GO" id="GO:0005737">
    <property type="term" value="C:cytoplasm"/>
    <property type="evidence" value="ECO:0007669"/>
    <property type="project" value="TreeGrafter"/>
</dbReference>
<evidence type="ECO:0000256" key="1">
    <source>
        <dbReference type="ARBA" id="ARBA00022614"/>
    </source>
</evidence>
<proteinExistence type="predicted"/>
<name>A0AAN9C154_9CAEN</name>
<dbReference type="InterPro" id="IPR003591">
    <property type="entry name" value="Leu-rich_rpt_typical-subtyp"/>
</dbReference>
<dbReference type="SMART" id="SM00365">
    <property type="entry name" value="LRR_SD22"/>
    <property type="match status" value="8"/>
</dbReference>
<feature type="compositionally biased region" description="Basic and acidic residues" evidence="3">
    <location>
        <begin position="1"/>
        <end position="10"/>
    </location>
</feature>
<dbReference type="InterPro" id="IPR001611">
    <property type="entry name" value="Leu-rich_rpt"/>
</dbReference>
<sequence>MKRADMEAQLKSRSRAVPKSVGRTVGVLPIETRKPIPPRLPPSSSTGTRKPPSSRASSTTSYRSLASSRSTRSQSNIVVPDIDLDGGGDDVRFTNVPGSATSSARSAKSAITKSQEEQTKQKKKKTFSAAEILAMCQEEDFYKVYEVDLHGAEITHIPDLEKFRKLRVADLSGNHIRKIENIDFTQDLRDLKLYDNEITTVEGLNNLKELCNLQLQHNKIEHLGKSLTSQKKLKCLRLDSNQLTKLENNELLSCVQLTSLDLSNNRITNLSALGYLPNLEELFVSGNRLHKLADLHKCTKLQEVDLSRNLITDLSGISGLPALQILDVSENQLKSLSSMRKLKSLEDLNVSCNKISQLSGWGSILPKLQILNICDNMIAAWKQLCLLKEVPDLVEISLAGNPVTLEDGECPCYHSDIQTVLPALEIVDGAHVKRPSGKGGAAPLMRPMSASSVVSVRQVETQLKSSMHEQESLQKSIAERFSSLKSVLDYLPTHAPQSVFSSHSEQPPSEGDSAQSSRCSRRSRIRDAQAFAASLPDNNGDV</sequence>
<comment type="caution">
    <text evidence="5">The sequence shown here is derived from an EMBL/GenBank/DDBJ whole genome shotgun (WGS) entry which is preliminary data.</text>
</comment>
<keyword evidence="2" id="KW-0677">Repeat</keyword>
<dbReference type="Proteomes" id="UP001374579">
    <property type="component" value="Unassembled WGS sequence"/>
</dbReference>
<feature type="region of interest" description="Disordered" evidence="3">
    <location>
        <begin position="1"/>
        <end position="117"/>
    </location>
</feature>
<evidence type="ECO:0000259" key="4">
    <source>
        <dbReference type="Pfam" id="PF23598"/>
    </source>
</evidence>
<dbReference type="Pfam" id="PF23598">
    <property type="entry name" value="LRR_14"/>
    <property type="match status" value="1"/>
</dbReference>
<dbReference type="SMART" id="SM00369">
    <property type="entry name" value="LRR_TYP"/>
    <property type="match status" value="8"/>
</dbReference>
<dbReference type="SMART" id="SM00364">
    <property type="entry name" value="LRR_BAC"/>
    <property type="match status" value="5"/>
</dbReference>
<evidence type="ECO:0000256" key="2">
    <source>
        <dbReference type="ARBA" id="ARBA00022737"/>
    </source>
</evidence>
<evidence type="ECO:0000313" key="5">
    <source>
        <dbReference type="EMBL" id="KAK7112825.1"/>
    </source>
</evidence>
<feature type="compositionally biased region" description="Low complexity" evidence="3">
    <location>
        <begin position="99"/>
        <end position="113"/>
    </location>
</feature>
<reference evidence="5 6" key="1">
    <citation type="submission" date="2024-02" db="EMBL/GenBank/DDBJ databases">
        <title>Chromosome-scale genome assembly of the rough periwinkle Littorina saxatilis.</title>
        <authorList>
            <person name="De Jode A."/>
            <person name="Faria R."/>
            <person name="Formenti G."/>
            <person name="Sims Y."/>
            <person name="Smith T.P."/>
            <person name="Tracey A."/>
            <person name="Wood J.M.D."/>
            <person name="Zagrodzka Z.B."/>
            <person name="Johannesson K."/>
            <person name="Butlin R.K."/>
            <person name="Leder E.H."/>
        </authorList>
    </citation>
    <scope>NUCLEOTIDE SEQUENCE [LARGE SCALE GENOMIC DNA]</scope>
    <source>
        <strain evidence="5">Snail1</strain>
        <tissue evidence="5">Muscle</tissue>
    </source>
</reference>
<organism evidence="5 6">
    <name type="scientific">Littorina saxatilis</name>
    <dbReference type="NCBI Taxonomy" id="31220"/>
    <lineage>
        <taxon>Eukaryota</taxon>
        <taxon>Metazoa</taxon>
        <taxon>Spiralia</taxon>
        <taxon>Lophotrochozoa</taxon>
        <taxon>Mollusca</taxon>
        <taxon>Gastropoda</taxon>
        <taxon>Caenogastropoda</taxon>
        <taxon>Littorinimorpha</taxon>
        <taxon>Littorinoidea</taxon>
        <taxon>Littorinidae</taxon>
        <taxon>Littorina</taxon>
    </lineage>
</organism>
<feature type="compositionally biased region" description="Polar residues" evidence="3">
    <location>
        <begin position="498"/>
        <end position="507"/>
    </location>
</feature>
<gene>
    <name evidence="5" type="ORF">V1264_012212</name>
</gene>
<keyword evidence="6" id="KW-1185">Reference proteome</keyword>
<dbReference type="PANTHER" id="PTHR15454">
    <property type="entry name" value="NISCHARIN RELATED"/>
    <property type="match status" value="1"/>
</dbReference>
<feature type="compositionally biased region" description="Low complexity" evidence="3">
    <location>
        <begin position="53"/>
        <end position="75"/>
    </location>
</feature>
<dbReference type="GO" id="GO:0036158">
    <property type="term" value="P:outer dynein arm assembly"/>
    <property type="evidence" value="ECO:0007669"/>
    <property type="project" value="TreeGrafter"/>
</dbReference>
<feature type="domain" description="Disease resistance R13L4/SHOC-2-like LRR" evidence="4">
    <location>
        <begin position="149"/>
        <end position="399"/>
    </location>
</feature>
<keyword evidence="1" id="KW-0433">Leucine-rich repeat</keyword>
<dbReference type="AlphaFoldDB" id="A0AAN9C154"/>
<dbReference type="PANTHER" id="PTHR15454:SF73">
    <property type="entry name" value="DYNEIN AXONEMAL LIGHT CHAIN 1"/>
    <property type="match status" value="1"/>
</dbReference>
<dbReference type="InterPro" id="IPR055414">
    <property type="entry name" value="LRR_R13L4/SHOC2-like"/>
</dbReference>
<feature type="region of interest" description="Disordered" evidence="3">
    <location>
        <begin position="498"/>
        <end position="542"/>
    </location>
</feature>
<dbReference type="EMBL" id="JBAMIC010000002">
    <property type="protein sequence ID" value="KAK7112825.1"/>
    <property type="molecule type" value="Genomic_DNA"/>
</dbReference>
<accession>A0AAN9C154</accession>
<dbReference type="Gene3D" id="3.80.10.10">
    <property type="entry name" value="Ribonuclease Inhibitor"/>
    <property type="match status" value="3"/>
</dbReference>
<dbReference type="SUPFAM" id="SSF52058">
    <property type="entry name" value="L domain-like"/>
    <property type="match status" value="1"/>
</dbReference>
<dbReference type="PRINTS" id="PR00019">
    <property type="entry name" value="LEURICHRPT"/>
</dbReference>
<dbReference type="InterPro" id="IPR032675">
    <property type="entry name" value="LRR_dom_sf"/>
</dbReference>